<dbReference type="KEGG" id="nth:Nther_1826"/>
<dbReference type="Proteomes" id="UP000001683">
    <property type="component" value="Chromosome"/>
</dbReference>
<dbReference type="HOGENOM" id="CLU_1033745_0_0_9"/>
<sequence>MTTKILLMSKNYKAQLDKFVESLEFPRAKKEDSELSLWELRLTQEDYQDFLKQVSRWLTDSLSRVLMRELTHRKHWHLTELEYREIINSASHTLTLDGKQIREGLDKYFDDYSLLILEGYLTFRLSWFLRKLDDLLEDLIDEYLIDREFNEYLQVLKYFIDGQPIKIDTIHIVVKQGGIELRDRSWRPFSRNYLEQILGEPIEKGTMQKELLISVLISIVPAEIVVHGVQEPSYSVIDNLSRDSGVFEILSYIFSNRIKYCFQCKYCQD</sequence>
<dbReference type="AlphaFoldDB" id="B2A5Y1"/>
<keyword evidence="2" id="KW-1185">Reference proteome</keyword>
<accession>B2A5Y1</accession>
<evidence type="ECO:0000313" key="1">
    <source>
        <dbReference type="EMBL" id="ACB85398.1"/>
    </source>
</evidence>
<evidence type="ECO:0000313" key="2">
    <source>
        <dbReference type="Proteomes" id="UP000001683"/>
    </source>
</evidence>
<name>B2A5Y1_NATTJ</name>
<reference evidence="1 2" key="1">
    <citation type="submission" date="2008-04" db="EMBL/GenBank/DDBJ databases">
        <title>Complete sequence of chromosome of Natranaerobius thermophilus JW/NM-WN-LF.</title>
        <authorList>
            <consortium name="US DOE Joint Genome Institute"/>
            <person name="Copeland A."/>
            <person name="Lucas S."/>
            <person name="Lapidus A."/>
            <person name="Glavina del Rio T."/>
            <person name="Dalin E."/>
            <person name="Tice H."/>
            <person name="Bruce D."/>
            <person name="Goodwin L."/>
            <person name="Pitluck S."/>
            <person name="Chertkov O."/>
            <person name="Brettin T."/>
            <person name="Detter J.C."/>
            <person name="Han C."/>
            <person name="Kuske C.R."/>
            <person name="Schmutz J."/>
            <person name="Larimer F."/>
            <person name="Land M."/>
            <person name="Hauser L."/>
            <person name="Kyrpides N."/>
            <person name="Lykidis A."/>
            <person name="Mesbah N.M."/>
            <person name="Wiegel J."/>
        </authorList>
    </citation>
    <scope>NUCLEOTIDE SEQUENCE [LARGE SCALE GENOMIC DNA]</scope>
    <source>
        <strain evidence="2">ATCC BAA-1301 / DSM 18059 / JW/NM-WN-LF</strain>
    </source>
</reference>
<dbReference type="eggNOG" id="ENOG5031S9P">
    <property type="taxonomic scope" value="Bacteria"/>
</dbReference>
<dbReference type="InterPro" id="IPR014199">
    <property type="entry name" value="Spore_YtxC"/>
</dbReference>
<gene>
    <name evidence="1" type="ordered locus">Nther_1826</name>
</gene>
<dbReference type="EMBL" id="CP001034">
    <property type="protein sequence ID" value="ACB85398.1"/>
    <property type="molecule type" value="Genomic_DNA"/>
</dbReference>
<dbReference type="STRING" id="457570.Nther_1826"/>
<dbReference type="Pfam" id="PF08812">
    <property type="entry name" value="YtxC"/>
    <property type="match status" value="1"/>
</dbReference>
<protein>
    <recommendedName>
        <fullName evidence="3">Sporulation protein YtxC</fullName>
    </recommendedName>
</protein>
<dbReference type="InParanoid" id="B2A5Y1"/>
<reference evidence="1 2" key="2">
    <citation type="journal article" date="2011" name="J. Bacteriol.">
        <title>Complete genome sequence of the anaerobic, halophilic alkalithermophile Natranaerobius thermophilus JW/NM-WN-LF.</title>
        <authorList>
            <person name="Zhao B."/>
            <person name="Mesbah N.M."/>
            <person name="Dalin E."/>
            <person name="Goodwin L."/>
            <person name="Nolan M."/>
            <person name="Pitluck S."/>
            <person name="Chertkov O."/>
            <person name="Brettin T.S."/>
            <person name="Han J."/>
            <person name="Larimer F.W."/>
            <person name="Land M.L."/>
            <person name="Hauser L."/>
            <person name="Kyrpides N."/>
            <person name="Wiegel J."/>
        </authorList>
    </citation>
    <scope>NUCLEOTIDE SEQUENCE [LARGE SCALE GENOMIC DNA]</scope>
    <source>
        <strain evidence="2">ATCC BAA-1301 / DSM 18059 / JW/NM-WN-LF</strain>
    </source>
</reference>
<evidence type="ECO:0008006" key="3">
    <source>
        <dbReference type="Google" id="ProtNLM"/>
    </source>
</evidence>
<proteinExistence type="predicted"/>
<organism evidence="1 2">
    <name type="scientific">Natranaerobius thermophilus (strain ATCC BAA-1301 / DSM 18059 / JW/NM-WN-LF)</name>
    <dbReference type="NCBI Taxonomy" id="457570"/>
    <lineage>
        <taxon>Bacteria</taxon>
        <taxon>Bacillati</taxon>
        <taxon>Bacillota</taxon>
        <taxon>Clostridia</taxon>
        <taxon>Natranaerobiales</taxon>
        <taxon>Natranaerobiaceae</taxon>
        <taxon>Natranaerobius</taxon>
    </lineage>
</organism>